<dbReference type="PIRSF" id="PIRSF006615">
    <property type="entry name" value="Zn_crbxpep_Taq"/>
    <property type="match status" value="1"/>
</dbReference>
<dbReference type="AlphaFoldDB" id="A0A9D1FDG8"/>
<feature type="active site" description="Proton donor/acceptor" evidence="3">
    <location>
        <position position="271"/>
    </location>
</feature>
<dbReference type="PANTHER" id="PTHR34217:SF1">
    <property type="entry name" value="CARBOXYPEPTIDASE 1"/>
    <property type="match status" value="1"/>
</dbReference>
<reference evidence="4" key="2">
    <citation type="journal article" date="2021" name="PeerJ">
        <title>Extensive microbial diversity within the chicken gut microbiome revealed by metagenomics and culture.</title>
        <authorList>
            <person name="Gilroy R."/>
            <person name="Ravi A."/>
            <person name="Getino M."/>
            <person name="Pursley I."/>
            <person name="Horton D.L."/>
            <person name="Alikhan N.F."/>
            <person name="Baker D."/>
            <person name="Gharbi K."/>
            <person name="Hall N."/>
            <person name="Watson M."/>
            <person name="Adriaenssens E.M."/>
            <person name="Foster-Nyarko E."/>
            <person name="Jarju S."/>
            <person name="Secka A."/>
            <person name="Antonio M."/>
            <person name="Oren A."/>
            <person name="Chaudhuri R.R."/>
            <person name="La Ragione R."/>
            <person name="Hildebrand F."/>
            <person name="Pallen M.J."/>
        </authorList>
    </citation>
    <scope>NUCLEOTIDE SEQUENCE</scope>
    <source>
        <strain evidence="4">ChiHjej10B9-9673</strain>
    </source>
</reference>
<dbReference type="Gene3D" id="1.10.1370.30">
    <property type="match status" value="1"/>
</dbReference>
<gene>
    <name evidence="4" type="ORF">IAC18_04900</name>
</gene>
<feature type="binding site" evidence="2">
    <location>
        <position position="270"/>
    </location>
    <ligand>
        <name>Zn(2+)</name>
        <dbReference type="ChEBI" id="CHEBI:29105"/>
        <note>catalytic</note>
    </ligand>
</feature>
<name>A0A9D1FDG8_9FIRM</name>
<feature type="binding site" evidence="2">
    <location>
        <position position="300"/>
    </location>
    <ligand>
        <name>Zn(2+)</name>
        <dbReference type="ChEBI" id="CHEBI:29105"/>
        <note>catalytic</note>
    </ligand>
</feature>
<organism evidence="4 5">
    <name type="scientific">Candidatus Scatomorpha merdipullorum</name>
    <dbReference type="NCBI Taxonomy" id="2840927"/>
    <lineage>
        <taxon>Bacteria</taxon>
        <taxon>Bacillati</taxon>
        <taxon>Bacillota</taxon>
        <taxon>Clostridia</taxon>
        <taxon>Eubacteriales</taxon>
        <taxon>Candidatus Scatomorpha</taxon>
    </lineage>
</organism>
<reference evidence="4" key="1">
    <citation type="submission" date="2020-10" db="EMBL/GenBank/DDBJ databases">
        <authorList>
            <person name="Gilroy R."/>
        </authorList>
    </citation>
    <scope>NUCLEOTIDE SEQUENCE</scope>
    <source>
        <strain evidence="4">ChiHjej10B9-9673</strain>
    </source>
</reference>
<feature type="binding site" evidence="2">
    <location>
        <position position="274"/>
    </location>
    <ligand>
        <name>Zn(2+)</name>
        <dbReference type="ChEBI" id="CHEBI:29105"/>
        <note>catalytic</note>
    </ligand>
</feature>
<dbReference type="PRINTS" id="PR00998">
    <property type="entry name" value="CRBOXYPTASET"/>
</dbReference>
<accession>A0A9D1FDG8</accession>
<dbReference type="PANTHER" id="PTHR34217">
    <property type="entry name" value="METAL-DEPENDENT CARBOXYPEPTIDASE"/>
    <property type="match status" value="1"/>
</dbReference>
<comment type="similarity">
    <text evidence="1">Belongs to the peptidase M32 family.</text>
</comment>
<proteinExistence type="inferred from homology"/>
<dbReference type="InterPro" id="IPR001333">
    <property type="entry name" value="Peptidase_M32_Taq"/>
</dbReference>
<dbReference type="SUPFAM" id="SSF55486">
    <property type="entry name" value="Metalloproteases ('zincins'), catalytic domain"/>
    <property type="match status" value="1"/>
</dbReference>
<dbReference type="GO" id="GO:0006508">
    <property type="term" value="P:proteolysis"/>
    <property type="evidence" value="ECO:0007669"/>
    <property type="project" value="UniProtKB-UniRule"/>
</dbReference>
<dbReference type="EMBL" id="DVJK01000136">
    <property type="protein sequence ID" value="HIS66883.1"/>
    <property type="molecule type" value="Genomic_DNA"/>
</dbReference>
<keyword evidence="2" id="KW-0862">Zinc</keyword>
<dbReference type="GO" id="GO:0004181">
    <property type="term" value="F:metallocarboxypeptidase activity"/>
    <property type="evidence" value="ECO:0007669"/>
    <property type="project" value="UniProtKB-UniRule"/>
</dbReference>
<evidence type="ECO:0000256" key="3">
    <source>
        <dbReference type="PIRSR" id="PIRSR006615-2"/>
    </source>
</evidence>
<keyword evidence="1" id="KW-0378">Hydrolase</keyword>
<keyword evidence="1 2" id="KW-0479">Metal-binding</keyword>
<dbReference type="EC" id="3.4.17.19" evidence="1"/>
<protein>
    <recommendedName>
        <fullName evidence="1">Metal-dependent carboxypeptidase</fullName>
        <ecNumber evidence="1">3.4.17.19</ecNumber>
    </recommendedName>
</protein>
<keyword evidence="1" id="KW-0482">Metalloprotease</keyword>
<evidence type="ECO:0000313" key="5">
    <source>
        <dbReference type="Proteomes" id="UP000824001"/>
    </source>
</evidence>
<comment type="caution">
    <text evidence="4">The sequence shown here is derived from an EMBL/GenBank/DDBJ whole genome shotgun (WGS) entry which is preliminary data.</text>
</comment>
<comment type="cofactor">
    <cofactor evidence="2">
        <name>Zn(2+)</name>
        <dbReference type="ChEBI" id="CHEBI:29105"/>
    </cofactor>
    <text evidence="2">Binds 1 zinc ion per subunit.</text>
</comment>
<comment type="function">
    <text evidence="1">Broad specificity carboxypetidase that releases amino acids sequentially from the C-terminus, including neutral, aromatic, polar and basic residues.</text>
</comment>
<sequence length="504" mass="57011">MGSYATRMTLPGARRALAELQSRGFALRHASGALSFDAVTLAPPGNRVARSHTLGVLGREELELVSSAEGIRLLDYLNEHLDALTREERRSVLLLRRAGEILRHVNLEEYLSFRKLANEAENAWSRADESGRFSELEPWLGRLFYAARRIARQCAPDRPAYDFWLDYNEEGLTEARCAEFFSELAERLSPLLKRAEGLPEPPGLPEARVSPLRQQRLAHFVMEALGVDRSRCRLAVSDRAFTVAFSRYDVRICTRYIPKRFTTSLYGVIHECGHALYELGIGEGLQYTRLGEGASTAVHESQSRFYENMIGRSLAWTEFMWPALTAEIPELDELKPRDFFRAVNAVHRTPLRGEADELSYCLHIMLRFEMERALMGGEISIHDAPALWRELTRRYLGCEARDDREGILQDSHWASGQIGYFPAYAVGTAAAAQLMAGIKKELDVDALLRAGELGPINRLLEERIWRHGALYPPRELMSRALGGPLDLSFYASYLSDKLSEVYGE</sequence>
<keyword evidence="1" id="KW-0645">Protease</keyword>
<dbReference type="GO" id="GO:0046872">
    <property type="term" value="F:metal ion binding"/>
    <property type="evidence" value="ECO:0007669"/>
    <property type="project" value="UniProtKB-KW"/>
</dbReference>
<comment type="catalytic activity">
    <reaction evidence="1">
        <text>Release of a C-terminal amino acid with broad specificity, except for -Pro.</text>
        <dbReference type="EC" id="3.4.17.19"/>
    </reaction>
</comment>
<evidence type="ECO:0000256" key="1">
    <source>
        <dbReference type="PIRNR" id="PIRNR006615"/>
    </source>
</evidence>
<dbReference type="PROSITE" id="PS52034">
    <property type="entry name" value="PEPTIDASE_M32"/>
    <property type="match status" value="1"/>
</dbReference>
<dbReference type="Proteomes" id="UP000824001">
    <property type="component" value="Unassembled WGS sequence"/>
</dbReference>
<dbReference type="Pfam" id="PF02074">
    <property type="entry name" value="Peptidase_M32"/>
    <property type="match status" value="1"/>
</dbReference>
<evidence type="ECO:0000256" key="2">
    <source>
        <dbReference type="PIRSR" id="PIRSR006615-1"/>
    </source>
</evidence>
<keyword evidence="1" id="KW-0121">Carboxypeptidase</keyword>
<evidence type="ECO:0000313" key="4">
    <source>
        <dbReference type="EMBL" id="HIS66883.1"/>
    </source>
</evidence>